<dbReference type="EMBL" id="JBHTLT010000036">
    <property type="protein sequence ID" value="MFD1204937.1"/>
    <property type="molecule type" value="Genomic_DNA"/>
</dbReference>
<comment type="caution">
    <text evidence="3">The sequence shown here is derived from an EMBL/GenBank/DDBJ whole genome shotgun (WGS) entry which is preliminary data.</text>
</comment>
<sequence>MNQAICDWMASGGKKDDPYVWP</sequence>
<name>A0ABW3TWM9_9BACL</name>
<protein>
    <submittedName>
        <fullName evidence="3">DUF6877 family protein</fullName>
    </submittedName>
</protein>
<dbReference type="Pfam" id="PF21793">
    <property type="entry name" value="DUF6877"/>
    <property type="match status" value="1"/>
</dbReference>
<dbReference type="Proteomes" id="UP001597231">
    <property type="component" value="Unassembled WGS sequence"/>
</dbReference>
<proteinExistence type="predicted"/>
<feature type="region of interest" description="Disordered" evidence="1">
    <location>
        <begin position="1"/>
        <end position="22"/>
    </location>
</feature>
<evidence type="ECO:0000313" key="4">
    <source>
        <dbReference type="Proteomes" id="UP001597231"/>
    </source>
</evidence>
<reference evidence="4" key="1">
    <citation type="journal article" date="2019" name="Int. J. Syst. Evol. Microbiol.">
        <title>The Global Catalogue of Microorganisms (GCM) 10K type strain sequencing project: providing services to taxonomists for standard genome sequencing and annotation.</title>
        <authorList>
            <consortium name="The Broad Institute Genomics Platform"/>
            <consortium name="The Broad Institute Genome Sequencing Center for Infectious Disease"/>
            <person name="Wu L."/>
            <person name="Ma J."/>
        </authorList>
    </citation>
    <scope>NUCLEOTIDE SEQUENCE [LARGE SCALE GENOMIC DNA]</scope>
    <source>
        <strain evidence="4">CCUG 53915</strain>
    </source>
</reference>
<feature type="compositionally biased region" description="Basic and acidic residues" evidence="1">
    <location>
        <begin position="13"/>
        <end position="22"/>
    </location>
</feature>
<organism evidence="3 4">
    <name type="scientific">Sporosarcina contaminans</name>
    <dbReference type="NCBI Taxonomy" id="633403"/>
    <lineage>
        <taxon>Bacteria</taxon>
        <taxon>Bacillati</taxon>
        <taxon>Bacillota</taxon>
        <taxon>Bacilli</taxon>
        <taxon>Bacillales</taxon>
        <taxon>Caryophanaceae</taxon>
        <taxon>Sporosarcina</taxon>
    </lineage>
</organism>
<keyword evidence="4" id="KW-1185">Reference proteome</keyword>
<gene>
    <name evidence="3" type="ORF">ACFQ38_07460</name>
</gene>
<evidence type="ECO:0000259" key="2">
    <source>
        <dbReference type="Pfam" id="PF21793"/>
    </source>
</evidence>
<dbReference type="RefSeq" id="WP_381480264.1">
    <property type="nucleotide sequence ID" value="NZ_JBHTLT010000036.1"/>
</dbReference>
<dbReference type="InterPro" id="IPR049242">
    <property type="entry name" value="DUF6877"/>
</dbReference>
<accession>A0ABW3TWM9</accession>
<evidence type="ECO:0000313" key="3">
    <source>
        <dbReference type="EMBL" id="MFD1204937.1"/>
    </source>
</evidence>
<feature type="domain" description="DUF6877" evidence="2">
    <location>
        <begin position="2"/>
        <end position="21"/>
    </location>
</feature>
<evidence type="ECO:0000256" key="1">
    <source>
        <dbReference type="SAM" id="MobiDB-lite"/>
    </source>
</evidence>